<keyword evidence="6 9" id="KW-1133">Transmembrane helix</keyword>
<keyword evidence="4" id="KW-0378">Hydrolase</keyword>
<keyword evidence="5" id="KW-0788">Thiol protease</keyword>
<evidence type="ECO:0000256" key="7">
    <source>
        <dbReference type="ARBA" id="ARBA00023136"/>
    </source>
</evidence>
<dbReference type="SUPFAM" id="SSF81321">
    <property type="entry name" value="Family A G protein-coupled receptor-like"/>
    <property type="match status" value="1"/>
</dbReference>
<keyword evidence="2" id="KW-0645">Protease</keyword>
<dbReference type="PROSITE" id="PS00639">
    <property type="entry name" value="THIOL_PROTEASE_HIS"/>
    <property type="match status" value="1"/>
</dbReference>
<dbReference type="Proteomes" id="UP000887574">
    <property type="component" value="Unplaced"/>
</dbReference>
<dbReference type="CDD" id="cd14978">
    <property type="entry name" value="7tmA_FMRFamide_R-like"/>
    <property type="match status" value="1"/>
</dbReference>
<proteinExistence type="predicted"/>
<dbReference type="InterPro" id="IPR017452">
    <property type="entry name" value="GPCR_Rhodpsn_7TM"/>
</dbReference>
<comment type="subcellular location">
    <subcellularLocation>
        <location evidence="1">Membrane</location>
    </subcellularLocation>
</comment>
<evidence type="ECO:0000256" key="1">
    <source>
        <dbReference type="ARBA" id="ARBA00004370"/>
    </source>
</evidence>
<evidence type="ECO:0000256" key="2">
    <source>
        <dbReference type="ARBA" id="ARBA00022670"/>
    </source>
</evidence>
<keyword evidence="8" id="KW-0865">Zymogen</keyword>
<dbReference type="Pfam" id="PF00112">
    <property type="entry name" value="Peptidase_C1"/>
    <property type="match status" value="1"/>
</dbReference>
<dbReference type="GO" id="GO:0008234">
    <property type="term" value="F:cysteine-type peptidase activity"/>
    <property type="evidence" value="ECO:0007669"/>
    <property type="project" value="UniProtKB-KW"/>
</dbReference>
<feature type="transmembrane region" description="Helical" evidence="9">
    <location>
        <begin position="234"/>
        <end position="258"/>
    </location>
</feature>
<dbReference type="GO" id="GO:0016020">
    <property type="term" value="C:membrane"/>
    <property type="evidence" value="ECO:0007669"/>
    <property type="project" value="UniProtKB-SubCell"/>
</dbReference>
<keyword evidence="3 9" id="KW-0812">Transmembrane</keyword>
<dbReference type="PROSITE" id="PS00237">
    <property type="entry name" value="G_PROTEIN_RECEP_F1_1"/>
    <property type="match status" value="1"/>
</dbReference>
<evidence type="ECO:0000259" key="10">
    <source>
        <dbReference type="PROSITE" id="PS50262"/>
    </source>
</evidence>
<dbReference type="InterPro" id="IPR000668">
    <property type="entry name" value="Peptidase_C1A_C"/>
</dbReference>
<dbReference type="InterPro" id="IPR000169">
    <property type="entry name" value="Pept_cys_AS"/>
</dbReference>
<reference evidence="12" key="1">
    <citation type="submission" date="2022-11" db="UniProtKB">
        <authorList>
            <consortium name="WormBaseParasite"/>
        </authorList>
    </citation>
    <scope>IDENTIFICATION</scope>
</reference>
<organism evidence="11 12">
    <name type="scientific">Ditylenchus dipsaci</name>
    <dbReference type="NCBI Taxonomy" id="166011"/>
    <lineage>
        <taxon>Eukaryota</taxon>
        <taxon>Metazoa</taxon>
        <taxon>Ecdysozoa</taxon>
        <taxon>Nematoda</taxon>
        <taxon>Chromadorea</taxon>
        <taxon>Rhabditida</taxon>
        <taxon>Tylenchina</taxon>
        <taxon>Tylenchomorpha</taxon>
        <taxon>Sphaerularioidea</taxon>
        <taxon>Anguinidae</taxon>
        <taxon>Anguininae</taxon>
        <taxon>Ditylenchus</taxon>
    </lineage>
</organism>
<accession>A0A915DSD0</accession>
<dbReference type="PROSITE" id="PS50262">
    <property type="entry name" value="G_PROTEIN_RECEP_F1_2"/>
    <property type="match status" value="1"/>
</dbReference>
<dbReference type="Gene3D" id="3.90.70.10">
    <property type="entry name" value="Cysteine proteinases"/>
    <property type="match status" value="1"/>
</dbReference>
<evidence type="ECO:0000256" key="3">
    <source>
        <dbReference type="ARBA" id="ARBA00022692"/>
    </source>
</evidence>
<dbReference type="WBParaSite" id="jg22636">
    <property type="protein sequence ID" value="jg22636"/>
    <property type="gene ID" value="jg22636"/>
</dbReference>
<dbReference type="InterPro" id="IPR053093">
    <property type="entry name" value="GPCR-like"/>
</dbReference>
<feature type="transmembrane region" description="Helical" evidence="9">
    <location>
        <begin position="100"/>
        <end position="116"/>
    </location>
</feature>
<dbReference type="AlphaFoldDB" id="A0A915DSD0"/>
<evidence type="ECO:0000313" key="12">
    <source>
        <dbReference type="WBParaSite" id="jg22636"/>
    </source>
</evidence>
<dbReference type="InterPro" id="IPR013201">
    <property type="entry name" value="Prot_inhib_I29"/>
</dbReference>
<evidence type="ECO:0000256" key="6">
    <source>
        <dbReference type="ARBA" id="ARBA00022989"/>
    </source>
</evidence>
<dbReference type="PANTHER" id="PTHR47760">
    <property type="entry name" value="G-PROTEIN COUPLED RECEPTOR B0563.6-LIKE PROTEIN-RELATED"/>
    <property type="match status" value="1"/>
</dbReference>
<evidence type="ECO:0000256" key="9">
    <source>
        <dbReference type="SAM" id="Phobius"/>
    </source>
</evidence>
<evidence type="ECO:0000256" key="5">
    <source>
        <dbReference type="ARBA" id="ARBA00022807"/>
    </source>
</evidence>
<dbReference type="PRINTS" id="PR00705">
    <property type="entry name" value="PAPAIN"/>
</dbReference>
<sequence length="754" mass="85242">MTLRSPSLRTVPFKYIRTLAVYDLVSLTAILVHFLLEILNINAAPIIYYEVYVEDVLINSFLVAGLYVAVLLTIERYLLIRKPHKKTRLLSIENTVQLKIVMALVASLLLHLPMALQNTAKRNPMTGRLVKGNNQRLLCREPYWTIFNYYKMLREFLRFFCVVLLMSLNIIIANSLQIAKKNRRMLIKRSSMADCSNDLASSSTATVPGSTTPLKEKSKRDLNTLMKSFTEKKLTALMAAICFIFVVGNVPQMVVMVVQNEALDNMFSFQVFRNIANTLEVLNHCLNFFIFCAASSEYTRAFLLYNCRFLRRCFLRIPCCARIMYARRLNSQCDLPSGVGDNSGIFGHNSNKKSTTAIISSVTISHESENGFKKYSSCSTAIVYRDNLSPPQKRYSCGMFHNHTTSETTSQSTTLTTNTTKTEELVVVQHNRRNADFAESSDDFLYKLIFHNHEEHEKRQSIFAKNLDKIKELNDKKAGGTDVVFGVTKYSHLTFEEFKQQMLLPDSFNVTADTGVNMVGNDTMLDSIVNQDQQSIPTSFDWRDYGVVTAIRNQGSCGSCWAFCTAAALESAYLYRNYKQQGRASPNIVLSTQQLVSCETHSLKCNGGYVSWAMNYISNNGLHYDSDYPYTGTSTNCATVNGATIKPDGVHDLNSYSEEQLRTYLYNNGPFSNGFAVGNEFQFYKSGVFNPSSCPTTVNHAMLIVGYGTSNNTPYWLIKNQYGSSWGESGYIRVIRNVNKCSLKTQNYGPYYNI</sequence>
<dbReference type="InterPro" id="IPR039417">
    <property type="entry name" value="Peptidase_C1A_papain-like"/>
</dbReference>
<dbReference type="InterPro" id="IPR038765">
    <property type="entry name" value="Papain-like_cys_pep_sf"/>
</dbReference>
<dbReference type="InterPro" id="IPR000276">
    <property type="entry name" value="GPCR_Rhodpsn"/>
</dbReference>
<feature type="transmembrane region" description="Helical" evidence="9">
    <location>
        <begin position="56"/>
        <end position="79"/>
    </location>
</feature>
<name>A0A915DSD0_9BILA</name>
<dbReference type="SMART" id="SM00645">
    <property type="entry name" value="Pept_C1"/>
    <property type="match status" value="1"/>
</dbReference>
<keyword evidence="11" id="KW-1185">Reference proteome</keyword>
<dbReference type="GO" id="GO:0006508">
    <property type="term" value="P:proteolysis"/>
    <property type="evidence" value="ECO:0007669"/>
    <property type="project" value="UniProtKB-KW"/>
</dbReference>
<evidence type="ECO:0000313" key="11">
    <source>
        <dbReference type="Proteomes" id="UP000887574"/>
    </source>
</evidence>
<dbReference type="PROSITE" id="PS00139">
    <property type="entry name" value="THIOL_PROTEASE_CYS"/>
    <property type="match status" value="1"/>
</dbReference>
<evidence type="ECO:0000256" key="8">
    <source>
        <dbReference type="ARBA" id="ARBA00023145"/>
    </source>
</evidence>
<keyword evidence="7 9" id="KW-0472">Membrane</keyword>
<feature type="transmembrane region" description="Helical" evidence="9">
    <location>
        <begin position="20"/>
        <end position="36"/>
    </location>
</feature>
<dbReference type="CDD" id="cd02248">
    <property type="entry name" value="Peptidase_C1A"/>
    <property type="match status" value="1"/>
</dbReference>
<dbReference type="Gene3D" id="1.20.1070.10">
    <property type="entry name" value="Rhodopsin 7-helix transmembrane proteins"/>
    <property type="match status" value="1"/>
</dbReference>
<dbReference type="InterPro" id="IPR025660">
    <property type="entry name" value="Pept_his_AS"/>
</dbReference>
<dbReference type="Pfam" id="PF08246">
    <property type="entry name" value="Inhibitor_I29"/>
    <property type="match status" value="1"/>
</dbReference>
<evidence type="ECO:0000256" key="4">
    <source>
        <dbReference type="ARBA" id="ARBA00022801"/>
    </source>
</evidence>
<feature type="transmembrane region" description="Helical" evidence="9">
    <location>
        <begin position="156"/>
        <end position="179"/>
    </location>
</feature>
<feature type="domain" description="G-protein coupled receptors family 1 profile" evidence="10">
    <location>
        <begin position="1"/>
        <end position="291"/>
    </location>
</feature>
<dbReference type="SUPFAM" id="SSF54001">
    <property type="entry name" value="Cysteine proteinases"/>
    <property type="match status" value="1"/>
</dbReference>
<protein>
    <submittedName>
        <fullName evidence="12">G-protein coupled receptors family 1 profile domain-containing protein</fullName>
    </submittedName>
</protein>
<dbReference type="GO" id="GO:0004930">
    <property type="term" value="F:G protein-coupled receptor activity"/>
    <property type="evidence" value="ECO:0007669"/>
    <property type="project" value="InterPro"/>
</dbReference>
<dbReference type="Pfam" id="PF00001">
    <property type="entry name" value="7tm_1"/>
    <property type="match status" value="1"/>
</dbReference>
<dbReference type="PANTHER" id="PTHR47760:SF4">
    <property type="entry name" value="G-PROTEIN COUPLED RECEPTORS FAMILY 1 PROFILE DOMAIN-CONTAINING PROTEIN"/>
    <property type="match status" value="1"/>
</dbReference>
<dbReference type="SMART" id="SM00848">
    <property type="entry name" value="Inhibitor_I29"/>
    <property type="match status" value="1"/>
</dbReference>